<keyword evidence="5 9" id="KW-0963">Cytoplasm</keyword>
<dbReference type="PRINTS" id="PR00102">
    <property type="entry name" value="OTCASE"/>
</dbReference>
<evidence type="ECO:0000256" key="4">
    <source>
        <dbReference type="ARBA" id="ARBA00013007"/>
    </source>
</evidence>
<feature type="binding site" evidence="9">
    <location>
        <begin position="275"/>
        <end position="276"/>
    </location>
    <ligand>
        <name>carbamoyl phosphate</name>
        <dbReference type="ChEBI" id="CHEBI:58228"/>
    </ligand>
</feature>
<reference evidence="12 13" key="1">
    <citation type="submission" date="2017-12" db="EMBL/GenBank/DDBJ databases">
        <title>Taxonomic description and draft genome of Pradoshia cofamensis Gen. nov., sp. nov., a thermotolerant bacillale isolated from anterior gut of earthworm Eisenia fetida.</title>
        <authorList>
            <person name="Saha T."/>
            <person name="Chakraborty R."/>
        </authorList>
    </citation>
    <scope>NUCLEOTIDE SEQUENCE [LARGE SCALE GENOMIC DNA]</scope>
    <source>
        <strain evidence="12 13">EAG3</strain>
    </source>
</reference>
<evidence type="ECO:0000313" key="12">
    <source>
        <dbReference type="EMBL" id="PQD95231.1"/>
    </source>
</evidence>
<keyword evidence="6 9" id="KW-0808">Transferase</keyword>
<feature type="binding site" evidence="9">
    <location>
        <begin position="238"/>
        <end position="239"/>
    </location>
    <ligand>
        <name>L-ornithine</name>
        <dbReference type="ChEBI" id="CHEBI:46911"/>
    </ligand>
</feature>
<feature type="binding site" evidence="9">
    <location>
        <position position="111"/>
    </location>
    <ligand>
        <name>carbamoyl phosphate</name>
        <dbReference type="ChEBI" id="CHEBI:58228"/>
    </ligand>
</feature>
<sequence>MLVTKPDFRGKSFLCEKDFSKEEFVYMIEFAAKLKDMKKQGIPHRYMAGKNIALLFEKPSTRTRCAFTVACTDLGAHPEYLGKDDIQLGKKESIEDTAKVLGRMFDGIEFRGFEHSKVEMLAEHSGVPVWNGLTDMWHPTQTLADFLTVQENFGHLEGVKFVYVGDGRNNVANSLLIGGALVGMDVRICSPESLFPESSIVEMAKEMAQKSGGRVTITSDVDEAVNGADVIYTDVWVSMGEEDKFAERIALLSPYQVNMDMISKTGNENVIFLHCLPAFHDLETSYGRSVFEKHGLSEMEVTDEVFRSKHSKVFDQAENRMHTIKAVMALTLGNIEE</sequence>
<feature type="binding site" evidence="9">
    <location>
        <position position="234"/>
    </location>
    <ligand>
        <name>L-ornithine</name>
        <dbReference type="ChEBI" id="CHEBI:46911"/>
    </ligand>
</feature>
<comment type="subcellular location">
    <subcellularLocation>
        <location evidence="2 9">Cytoplasm</location>
    </subcellularLocation>
</comment>
<proteinExistence type="inferred from homology"/>
<dbReference type="InterPro" id="IPR006131">
    <property type="entry name" value="Asp_carbamoyltransf_Asp/Orn-bd"/>
</dbReference>
<feature type="binding site" evidence="9">
    <location>
        <position position="320"/>
    </location>
    <ligand>
        <name>carbamoyl phosphate</name>
        <dbReference type="ChEBI" id="CHEBI:58228"/>
    </ligand>
</feature>
<dbReference type="PRINTS" id="PR00100">
    <property type="entry name" value="AOTCASE"/>
</dbReference>
<comment type="function">
    <text evidence="1">Reversibly catalyzes the transfer of the carbamoyl group from carbamoyl phosphate (CP) to the N(epsilon) atom of ornithine (ORN) to produce L-citrulline.</text>
</comment>
<evidence type="ECO:0000259" key="10">
    <source>
        <dbReference type="Pfam" id="PF00185"/>
    </source>
</evidence>
<dbReference type="EC" id="2.1.3.3" evidence="4 9"/>
<dbReference type="InterPro" id="IPR006130">
    <property type="entry name" value="Asp/Orn_carbamoylTrfase"/>
</dbReference>
<feature type="binding site" evidence="9">
    <location>
        <begin position="138"/>
        <end position="141"/>
    </location>
    <ligand>
        <name>carbamoyl phosphate</name>
        <dbReference type="ChEBI" id="CHEBI:58228"/>
    </ligand>
</feature>
<feature type="binding site" evidence="9">
    <location>
        <position position="87"/>
    </location>
    <ligand>
        <name>carbamoyl phosphate</name>
        <dbReference type="ChEBI" id="CHEBI:58228"/>
    </ligand>
</feature>
<dbReference type="Gene3D" id="3.40.50.1370">
    <property type="entry name" value="Aspartate/ornithine carbamoyltransferase"/>
    <property type="match status" value="2"/>
</dbReference>
<name>A0A2S7MZH6_9BACI</name>
<dbReference type="Pfam" id="PF02729">
    <property type="entry name" value="OTCace_N"/>
    <property type="match status" value="1"/>
</dbReference>
<dbReference type="EMBL" id="PKOZ01000005">
    <property type="protein sequence ID" value="PQD95231.1"/>
    <property type="molecule type" value="Genomic_DNA"/>
</dbReference>
<evidence type="ECO:0000256" key="6">
    <source>
        <dbReference type="ARBA" id="ARBA00022679"/>
    </source>
</evidence>
<dbReference type="PROSITE" id="PS00097">
    <property type="entry name" value="CARBAMOYLTRANSFERASE"/>
    <property type="match status" value="1"/>
</dbReference>
<evidence type="ECO:0000256" key="3">
    <source>
        <dbReference type="ARBA" id="ARBA00007805"/>
    </source>
</evidence>
<dbReference type="RefSeq" id="WP_104849490.1">
    <property type="nucleotide sequence ID" value="NZ_PKOZ01000005.1"/>
</dbReference>
<dbReference type="PANTHER" id="PTHR45753">
    <property type="entry name" value="ORNITHINE CARBAMOYLTRANSFERASE, MITOCHONDRIAL"/>
    <property type="match status" value="1"/>
</dbReference>
<dbReference type="SUPFAM" id="SSF53671">
    <property type="entry name" value="Aspartate/ornithine carbamoyltransferase"/>
    <property type="match status" value="1"/>
</dbReference>
<evidence type="ECO:0000256" key="9">
    <source>
        <dbReference type="HAMAP-Rule" id="MF_01109"/>
    </source>
</evidence>
<evidence type="ECO:0000256" key="2">
    <source>
        <dbReference type="ARBA" id="ARBA00004496"/>
    </source>
</evidence>
<gene>
    <name evidence="12" type="primary">argF</name>
    <name evidence="12" type="ORF">CYL18_10640</name>
</gene>
<comment type="pathway">
    <text evidence="7">Amino-acid degradation; L-arginine degradation via ADI pathway; carbamoyl phosphate from L-arginine: step 2/2.</text>
</comment>
<evidence type="ECO:0000313" key="13">
    <source>
        <dbReference type="Proteomes" id="UP000239663"/>
    </source>
</evidence>
<accession>A0A2S7MZH6</accession>
<feature type="domain" description="Aspartate/ornithine carbamoyltransferase Asp/Orn-binding" evidence="10">
    <location>
        <begin position="157"/>
        <end position="330"/>
    </location>
</feature>
<evidence type="ECO:0000256" key="1">
    <source>
        <dbReference type="ARBA" id="ARBA00003822"/>
    </source>
</evidence>
<comment type="catalytic activity">
    <reaction evidence="8 9">
        <text>carbamoyl phosphate + L-ornithine = L-citrulline + phosphate + H(+)</text>
        <dbReference type="Rhea" id="RHEA:19513"/>
        <dbReference type="ChEBI" id="CHEBI:15378"/>
        <dbReference type="ChEBI" id="CHEBI:43474"/>
        <dbReference type="ChEBI" id="CHEBI:46911"/>
        <dbReference type="ChEBI" id="CHEBI:57743"/>
        <dbReference type="ChEBI" id="CHEBI:58228"/>
        <dbReference type="EC" id="2.1.3.3"/>
    </reaction>
</comment>
<feature type="domain" description="Aspartate/ornithine carbamoyltransferase carbamoyl-P binding" evidence="11">
    <location>
        <begin position="11"/>
        <end position="151"/>
    </location>
</feature>
<dbReference type="GO" id="GO:0019240">
    <property type="term" value="P:citrulline biosynthetic process"/>
    <property type="evidence" value="ECO:0007669"/>
    <property type="project" value="TreeGrafter"/>
</dbReference>
<evidence type="ECO:0000256" key="8">
    <source>
        <dbReference type="ARBA" id="ARBA00048772"/>
    </source>
</evidence>
<dbReference type="InterPro" id="IPR002292">
    <property type="entry name" value="Orn/put_carbamltrans"/>
</dbReference>
<dbReference type="InterPro" id="IPR036901">
    <property type="entry name" value="Asp/Orn_carbamoylTrfase_sf"/>
</dbReference>
<protein>
    <recommendedName>
        <fullName evidence="4 9">Ornithine carbamoyltransferase</fullName>
        <shortName evidence="9">OTCase</shortName>
        <ecNumber evidence="4 9">2.1.3.3</ecNumber>
    </recommendedName>
</protein>
<feature type="binding site" evidence="9">
    <location>
        <begin position="60"/>
        <end position="63"/>
    </location>
    <ligand>
        <name>carbamoyl phosphate</name>
        <dbReference type="ChEBI" id="CHEBI:58228"/>
    </ligand>
</feature>
<dbReference type="OrthoDB" id="9802587at2"/>
<dbReference type="Pfam" id="PF00185">
    <property type="entry name" value="OTCace"/>
    <property type="match status" value="1"/>
</dbReference>
<evidence type="ECO:0000259" key="11">
    <source>
        <dbReference type="Pfam" id="PF02729"/>
    </source>
</evidence>
<dbReference type="AlphaFoldDB" id="A0A2S7MZH6"/>
<feature type="binding site" evidence="9">
    <location>
        <position position="170"/>
    </location>
    <ligand>
        <name>L-ornithine</name>
        <dbReference type="ChEBI" id="CHEBI:46911"/>
    </ligand>
</feature>
<evidence type="ECO:0000256" key="5">
    <source>
        <dbReference type="ARBA" id="ARBA00022490"/>
    </source>
</evidence>
<dbReference type="NCBIfam" id="NF001986">
    <property type="entry name" value="PRK00779.1"/>
    <property type="match status" value="1"/>
</dbReference>
<organism evidence="12 13">
    <name type="scientific">Pradoshia eiseniae</name>
    <dbReference type="NCBI Taxonomy" id="2064768"/>
    <lineage>
        <taxon>Bacteria</taxon>
        <taxon>Bacillati</taxon>
        <taxon>Bacillota</taxon>
        <taxon>Bacilli</taxon>
        <taxon>Bacillales</taxon>
        <taxon>Bacillaceae</taxon>
        <taxon>Pradoshia</taxon>
    </lineage>
</organism>
<dbReference type="NCBIfam" id="TIGR00658">
    <property type="entry name" value="orni_carb_tr"/>
    <property type="match status" value="1"/>
</dbReference>
<dbReference type="HAMAP" id="MF_01109">
    <property type="entry name" value="OTCase"/>
    <property type="match status" value="1"/>
</dbReference>
<dbReference type="GO" id="GO:0042450">
    <property type="term" value="P:L-arginine biosynthetic process via ornithine"/>
    <property type="evidence" value="ECO:0007669"/>
    <property type="project" value="UniProtKB-UniRule"/>
</dbReference>
<dbReference type="FunFam" id="3.40.50.1370:FF:000004">
    <property type="entry name" value="Ornithine carbamoyltransferase"/>
    <property type="match status" value="1"/>
</dbReference>
<comment type="caution">
    <text evidence="12">The sequence shown here is derived from an EMBL/GenBank/DDBJ whole genome shotgun (WGS) entry which is preliminary data.</text>
</comment>
<dbReference type="GO" id="GO:0004585">
    <property type="term" value="F:ornithine carbamoyltransferase activity"/>
    <property type="evidence" value="ECO:0007669"/>
    <property type="project" value="UniProtKB-UniRule"/>
</dbReference>
<dbReference type="PANTHER" id="PTHR45753:SF1">
    <property type="entry name" value="ORNITHINE CARBAMOYLTRANSFERASE, CATABOLIC"/>
    <property type="match status" value="1"/>
</dbReference>
<comment type="similarity">
    <text evidence="3 9">Belongs to the aspartate/ornithine carbamoyltransferase superfamily. OTCase family.</text>
</comment>
<evidence type="ECO:0000256" key="7">
    <source>
        <dbReference type="ARBA" id="ARBA00037919"/>
    </source>
</evidence>
<dbReference type="GO" id="GO:0016597">
    <property type="term" value="F:amino acid binding"/>
    <property type="evidence" value="ECO:0007669"/>
    <property type="project" value="InterPro"/>
</dbReference>
<dbReference type="InterPro" id="IPR006132">
    <property type="entry name" value="Asp/Orn_carbamoyltranf_P-bd"/>
</dbReference>
<dbReference type="InterPro" id="IPR024904">
    <property type="entry name" value="OTCase_ArgI"/>
</dbReference>
<keyword evidence="13" id="KW-1185">Reference proteome</keyword>
<dbReference type="Proteomes" id="UP000239663">
    <property type="component" value="Unassembled WGS sequence"/>
</dbReference>
<dbReference type="GO" id="GO:0005737">
    <property type="term" value="C:cytoplasm"/>
    <property type="evidence" value="ECO:0007669"/>
    <property type="project" value="UniProtKB-SubCell"/>
</dbReference>